<dbReference type="PROSITE" id="PS00519">
    <property type="entry name" value="HTH_ASNC_1"/>
    <property type="match status" value="1"/>
</dbReference>
<evidence type="ECO:0000256" key="7">
    <source>
        <dbReference type="ARBA" id="ARBA00023159"/>
    </source>
</evidence>
<feature type="domain" description="Response regulatory" evidence="11">
    <location>
        <begin position="4"/>
        <end position="115"/>
    </location>
</feature>
<dbReference type="PIRSF" id="PIRSF006171">
    <property type="entry name" value="RR_citrat_malat"/>
    <property type="match status" value="1"/>
</dbReference>
<dbReference type="Gene3D" id="3.40.50.2300">
    <property type="match status" value="1"/>
</dbReference>
<dbReference type="STRING" id="558173.CDOO_00350"/>
<feature type="modified residue" description="4-aspartylphosphate" evidence="10">
    <location>
        <position position="55"/>
    </location>
</feature>
<dbReference type="KEGG" id="cdo:CDOO_00350"/>
<dbReference type="HOGENOM" id="CLU_000445_39_1_11"/>
<dbReference type="InterPro" id="IPR036388">
    <property type="entry name" value="WH-like_DNA-bd_sf"/>
</dbReference>
<dbReference type="InterPro" id="IPR051271">
    <property type="entry name" value="2C-system_Tx_regulators"/>
</dbReference>
<keyword evidence="13" id="KW-1185">Reference proteome</keyword>
<gene>
    <name evidence="12" type="ORF">CDOO_00350</name>
</gene>
<dbReference type="OrthoDB" id="7187989at2"/>
<dbReference type="CDD" id="cd00090">
    <property type="entry name" value="HTH_ARSR"/>
    <property type="match status" value="1"/>
</dbReference>
<dbReference type="InterPro" id="IPR011991">
    <property type="entry name" value="ArsR-like_HTH"/>
</dbReference>
<dbReference type="Pfam" id="PF12802">
    <property type="entry name" value="MarR_2"/>
    <property type="match status" value="1"/>
</dbReference>
<dbReference type="SUPFAM" id="SSF52172">
    <property type="entry name" value="CheY-like"/>
    <property type="match status" value="1"/>
</dbReference>
<evidence type="ECO:0000256" key="1">
    <source>
        <dbReference type="ARBA" id="ARBA00004496"/>
    </source>
</evidence>
<accession>A0A097ICV3</accession>
<evidence type="ECO:0000313" key="12">
    <source>
        <dbReference type="EMBL" id="AIT59943.1"/>
    </source>
</evidence>
<keyword evidence="5 9" id="KW-0805">Transcription regulation</keyword>
<dbReference type="InterPro" id="IPR000835">
    <property type="entry name" value="HTH_MarR-typ"/>
</dbReference>
<organism evidence="12 13">
    <name type="scientific">Corynebacterium doosanense CAU 212 = DSM 45436</name>
    <dbReference type="NCBI Taxonomy" id="558173"/>
    <lineage>
        <taxon>Bacteria</taxon>
        <taxon>Bacillati</taxon>
        <taxon>Actinomycetota</taxon>
        <taxon>Actinomycetes</taxon>
        <taxon>Mycobacteriales</taxon>
        <taxon>Corynebacteriaceae</taxon>
        <taxon>Corynebacterium</taxon>
    </lineage>
</organism>
<keyword evidence="3 10" id="KW-0597">Phosphoprotein</keyword>
<reference evidence="12 13" key="1">
    <citation type="submission" date="2013-09" db="EMBL/GenBank/DDBJ databases">
        <title>Complete genome sequence of Corynebacterium doosanense CAU 212(T) (=DSM 45436(T)), isolated from activated sludge.</title>
        <authorList>
            <person name="Schaffert L."/>
            <person name="Albersmeier A."/>
            <person name="Kalinowski J."/>
            <person name="Ruckert C."/>
        </authorList>
    </citation>
    <scope>NUCLEOTIDE SEQUENCE [LARGE SCALE GENOMIC DNA]</scope>
    <source>
        <strain evidence="12 13">CAU 212</strain>
    </source>
</reference>
<dbReference type="RefSeq" id="WP_018022319.1">
    <property type="nucleotide sequence ID" value="NZ_AQUX01000007.1"/>
</dbReference>
<name>A0A097ICV3_9CORY</name>
<evidence type="ECO:0000259" key="11">
    <source>
        <dbReference type="PROSITE" id="PS50110"/>
    </source>
</evidence>
<dbReference type="SUPFAM" id="SSF46785">
    <property type="entry name" value="Winged helix' DNA-binding domain"/>
    <property type="match status" value="1"/>
</dbReference>
<protein>
    <recommendedName>
        <fullName evidence="9">Transcriptional regulatory protein</fullName>
    </recommendedName>
</protein>
<dbReference type="InterPro" id="IPR019885">
    <property type="entry name" value="Tscrpt_reg_HTH_AsnC-type_CS"/>
</dbReference>
<dbReference type="EMBL" id="CP006764">
    <property type="protein sequence ID" value="AIT59943.1"/>
    <property type="molecule type" value="Genomic_DNA"/>
</dbReference>
<dbReference type="Proteomes" id="UP000029914">
    <property type="component" value="Chromosome"/>
</dbReference>
<evidence type="ECO:0000256" key="8">
    <source>
        <dbReference type="ARBA" id="ARBA00023163"/>
    </source>
</evidence>
<evidence type="ECO:0000256" key="2">
    <source>
        <dbReference type="ARBA" id="ARBA00022490"/>
    </source>
</evidence>
<evidence type="ECO:0000256" key="9">
    <source>
        <dbReference type="PIRNR" id="PIRNR006171"/>
    </source>
</evidence>
<evidence type="ECO:0000256" key="5">
    <source>
        <dbReference type="ARBA" id="ARBA00023015"/>
    </source>
</evidence>
<evidence type="ECO:0000313" key="13">
    <source>
        <dbReference type="Proteomes" id="UP000029914"/>
    </source>
</evidence>
<dbReference type="GO" id="GO:0000156">
    <property type="term" value="F:phosphorelay response regulator activity"/>
    <property type="evidence" value="ECO:0007669"/>
    <property type="project" value="TreeGrafter"/>
</dbReference>
<dbReference type="PANTHER" id="PTHR45526:SF1">
    <property type="entry name" value="TRANSCRIPTIONAL REGULATORY PROTEIN DCUR-RELATED"/>
    <property type="match status" value="1"/>
</dbReference>
<dbReference type="InterPro" id="IPR036390">
    <property type="entry name" value="WH_DNA-bd_sf"/>
</dbReference>
<sequence length="216" mass="23184">MDFTVTVIDDDFRVAGIHADIVDSTPGFRLLSSARSLGEARQLMVADPPDLILVDVYLPDGDGIEFARRAAADALILSSAADADTVHRAFQAGALAYLIKPFSGKQLTDRLNGYQRFRQALSAGGDLTQEKVDQARAVLSDSATPVARPARAATEQLLLDTLGSAEMTATELAERTGVSRATAQRRLADLAGQGSVIIRLRYGQSGRPEHLYSRAE</sequence>
<dbReference type="GO" id="GO:0005737">
    <property type="term" value="C:cytoplasm"/>
    <property type="evidence" value="ECO:0007669"/>
    <property type="project" value="UniProtKB-SubCell"/>
</dbReference>
<evidence type="ECO:0000256" key="4">
    <source>
        <dbReference type="ARBA" id="ARBA00023012"/>
    </source>
</evidence>
<keyword evidence="8 9" id="KW-0804">Transcription</keyword>
<keyword evidence="2 9" id="KW-0963">Cytoplasm</keyword>
<dbReference type="eggNOG" id="COG4565">
    <property type="taxonomic scope" value="Bacteria"/>
</dbReference>
<dbReference type="GO" id="GO:0003700">
    <property type="term" value="F:DNA-binding transcription factor activity"/>
    <property type="evidence" value="ECO:0007669"/>
    <property type="project" value="InterPro"/>
</dbReference>
<dbReference type="Gene3D" id="1.10.10.10">
    <property type="entry name" value="Winged helix-like DNA-binding domain superfamily/Winged helix DNA-binding domain"/>
    <property type="match status" value="1"/>
</dbReference>
<dbReference type="InterPro" id="IPR001789">
    <property type="entry name" value="Sig_transdc_resp-reg_receiver"/>
</dbReference>
<dbReference type="InterPro" id="IPR024187">
    <property type="entry name" value="Sig_transdc_resp-reg_cit/mal"/>
</dbReference>
<keyword evidence="4 9" id="KW-0902">Two-component regulatory system</keyword>
<evidence type="ECO:0000256" key="6">
    <source>
        <dbReference type="ARBA" id="ARBA00023125"/>
    </source>
</evidence>
<dbReference type="Pfam" id="PF00072">
    <property type="entry name" value="Response_reg"/>
    <property type="match status" value="1"/>
</dbReference>
<dbReference type="InterPro" id="IPR011006">
    <property type="entry name" value="CheY-like_superfamily"/>
</dbReference>
<dbReference type="AlphaFoldDB" id="A0A097ICV3"/>
<evidence type="ECO:0000256" key="3">
    <source>
        <dbReference type="ARBA" id="ARBA00022553"/>
    </source>
</evidence>
<evidence type="ECO:0000256" key="10">
    <source>
        <dbReference type="PROSITE-ProRule" id="PRU00169"/>
    </source>
</evidence>
<proteinExistence type="predicted"/>
<dbReference type="PROSITE" id="PS50110">
    <property type="entry name" value="RESPONSE_REGULATORY"/>
    <property type="match status" value="1"/>
</dbReference>
<keyword evidence="7 9" id="KW-0010">Activator</keyword>
<keyword evidence="6 9" id="KW-0238">DNA-binding</keyword>
<dbReference type="SMART" id="SM00448">
    <property type="entry name" value="REC"/>
    <property type="match status" value="1"/>
</dbReference>
<dbReference type="PANTHER" id="PTHR45526">
    <property type="entry name" value="TRANSCRIPTIONAL REGULATORY PROTEIN DPIA"/>
    <property type="match status" value="1"/>
</dbReference>
<dbReference type="GO" id="GO:0003677">
    <property type="term" value="F:DNA binding"/>
    <property type="evidence" value="ECO:0007669"/>
    <property type="project" value="UniProtKB-KW"/>
</dbReference>
<comment type="subcellular location">
    <subcellularLocation>
        <location evidence="1 9">Cytoplasm</location>
    </subcellularLocation>
</comment>